<dbReference type="SMART" id="SM00267">
    <property type="entry name" value="GGDEF"/>
    <property type="match status" value="1"/>
</dbReference>
<dbReference type="InterPro" id="IPR043128">
    <property type="entry name" value="Rev_trsase/Diguanyl_cyclase"/>
</dbReference>
<dbReference type="PROSITE" id="PS50887">
    <property type="entry name" value="GGDEF"/>
    <property type="match status" value="1"/>
</dbReference>
<dbReference type="InterPro" id="IPR050469">
    <property type="entry name" value="Diguanylate_Cyclase"/>
</dbReference>
<dbReference type="GO" id="GO:0043709">
    <property type="term" value="P:cell adhesion involved in single-species biofilm formation"/>
    <property type="evidence" value="ECO:0007669"/>
    <property type="project" value="TreeGrafter"/>
</dbReference>
<keyword evidence="9" id="KW-0614">Plasmid</keyword>
<geneLocation type="plasmid" evidence="9 10">
    <name>unnamed1</name>
</geneLocation>
<feature type="transmembrane region" description="Helical" evidence="7">
    <location>
        <begin position="20"/>
        <end position="39"/>
    </location>
</feature>
<dbReference type="EMBL" id="CP025613">
    <property type="protein sequence ID" value="AUN33576.1"/>
    <property type="molecule type" value="Genomic_DNA"/>
</dbReference>
<dbReference type="SUPFAM" id="SSF55073">
    <property type="entry name" value="Nucleotide cyclase"/>
    <property type="match status" value="1"/>
</dbReference>
<evidence type="ECO:0000256" key="6">
    <source>
        <dbReference type="ARBA" id="ARBA00034247"/>
    </source>
</evidence>
<organism evidence="9 10">
    <name type="scientific">Niveispirillum cyanobacteriorum</name>
    <dbReference type="NCBI Taxonomy" id="1612173"/>
    <lineage>
        <taxon>Bacteria</taxon>
        <taxon>Pseudomonadati</taxon>
        <taxon>Pseudomonadota</taxon>
        <taxon>Alphaproteobacteria</taxon>
        <taxon>Rhodospirillales</taxon>
        <taxon>Azospirillaceae</taxon>
        <taxon>Niveispirillum</taxon>
    </lineage>
</organism>
<keyword evidence="4 7" id="KW-1133">Transmembrane helix</keyword>
<comment type="catalytic activity">
    <reaction evidence="6">
        <text>2 GTP = 3',3'-c-di-GMP + 2 diphosphate</text>
        <dbReference type="Rhea" id="RHEA:24898"/>
        <dbReference type="ChEBI" id="CHEBI:33019"/>
        <dbReference type="ChEBI" id="CHEBI:37565"/>
        <dbReference type="ChEBI" id="CHEBI:58805"/>
        <dbReference type="EC" id="2.7.7.65"/>
    </reaction>
</comment>
<dbReference type="PANTHER" id="PTHR45138">
    <property type="entry name" value="REGULATORY COMPONENTS OF SENSORY TRANSDUCTION SYSTEM"/>
    <property type="match status" value="1"/>
</dbReference>
<dbReference type="InterPro" id="IPR000160">
    <property type="entry name" value="GGDEF_dom"/>
</dbReference>
<dbReference type="Gene3D" id="3.30.70.270">
    <property type="match status" value="1"/>
</dbReference>
<sequence length="394" mass="42778">MLLEDRVAGDRNVVGRLTAAYVIALTLIAILSGGVHLLLDNVISEQRDAATIINIAGRQRMLSQRISLLGNDLHQGDETARQPLRDAIALMRRSQDALVHGDDLGISNPLSPDASAHYFAGPSPLDARVRAFLDDAERFVETGDEASFRQFHLAARDTLLPALDRAVTIFENEANGRTHWLRQAQKVVLAILLTTLLAEAVFIFRPMVTRIRLYASRLFDLASRDSLTGLPNRRFLVDSGEAAVIQARRDGTELSCLLVDLDHFKAINDQHGHATGDAVLVRFAELAQTALRQGDMVGRTGGEEFVILLPGAGEAGALLVAEKLRAMLDADRSEGLPHFTASIGATTLAPGDRGLPDLFSRADAALYVAKGLGRNRVRFEAGQPVARDQAMEMA</sequence>
<dbReference type="FunFam" id="3.30.70.270:FF:000001">
    <property type="entry name" value="Diguanylate cyclase domain protein"/>
    <property type="match status" value="1"/>
</dbReference>
<comment type="subcellular location">
    <subcellularLocation>
        <location evidence="1">Membrane</location>
        <topology evidence="1">Multi-pass membrane protein</topology>
    </subcellularLocation>
</comment>
<feature type="transmembrane region" description="Helical" evidence="7">
    <location>
        <begin position="187"/>
        <end position="208"/>
    </location>
</feature>
<evidence type="ECO:0000256" key="7">
    <source>
        <dbReference type="SAM" id="Phobius"/>
    </source>
</evidence>
<name>A0A2K9NLS5_9PROT</name>
<dbReference type="KEGG" id="ncb:C0V82_24870"/>
<dbReference type="InterPro" id="IPR029787">
    <property type="entry name" value="Nucleotide_cyclase"/>
</dbReference>
<dbReference type="GO" id="GO:0052621">
    <property type="term" value="F:diguanylate cyclase activity"/>
    <property type="evidence" value="ECO:0007669"/>
    <property type="project" value="UniProtKB-EC"/>
</dbReference>
<keyword evidence="3 7" id="KW-0812">Transmembrane</keyword>
<evidence type="ECO:0000313" key="10">
    <source>
        <dbReference type="Proteomes" id="UP000234752"/>
    </source>
</evidence>
<dbReference type="GO" id="GO:1902201">
    <property type="term" value="P:negative regulation of bacterial-type flagellum-dependent cell motility"/>
    <property type="evidence" value="ECO:0007669"/>
    <property type="project" value="TreeGrafter"/>
</dbReference>
<dbReference type="InterPro" id="IPR029095">
    <property type="entry name" value="NarX-like_N"/>
</dbReference>
<dbReference type="AlphaFoldDB" id="A0A2K9NLS5"/>
<evidence type="ECO:0000259" key="8">
    <source>
        <dbReference type="PROSITE" id="PS50887"/>
    </source>
</evidence>
<evidence type="ECO:0000256" key="3">
    <source>
        <dbReference type="ARBA" id="ARBA00022692"/>
    </source>
</evidence>
<gene>
    <name evidence="9" type="ORF">C0V82_24870</name>
</gene>
<evidence type="ECO:0000256" key="2">
    <source>
        <dbReference type="ARBA" id="ARBA00012528"/>
    </source>
</evidence>
<evidence type="ECO:0000256" key="1">
    <source>
        <dbReference type="ARBA" id="ARBA00004141"/>
    </source>
</evidence>
<evidence type="ECO:0000256" key="5">
    <source>
        <dbReference type="ARBA" id="ARBA00023136"/>
    </source>
</evidence>
<dbReference type="CDD" id="cd01949">
    <property type="entry name" value="GGDEF"/>
    <property type="match status" value="1"/>
</dbReference>
<dbReference type="PANTHER" id="PTHR45138:SF9">
    <property type="entry name" value="DIGUANYLATE CYCLASE DGCM-RELATED"/>
    <property type="match status" value="1"/>
</dbReference>
<dbReference type="GO" id="GO:0005886">
    <property type="term" value="C:plasma membrane"/>
    <property type="evidence" value="ECO:0007669"/>
    <property type="project" value="TreeGrafter"/>
</dbReference>
<dbReference type="Proteomes" id="UP000234752">
    <property type="component" value="Plasmid unnamed1"/>
</dbReference>
<feature type="domain" description="GGDEF" evidence="8">
    <location>
        <begin position="252"/>
        <end position="382"/>
    </location>
</feature>
<dbReference type="NCBIfam" id="TIGR00254">
    <property type="entry name" value="GGDEF"/>
    <property type="match status" value="1"/>
</dbReference>
<protein>
    <recommendedName>
        <fullName evidence="2">diguanylate cyclase</fullName>
        <ecNumber evidence="2">2.7.7.65</ecNumber>
    </recommendedName>
</protein>
<accession>A0A2K9NLS5</accession>
<dbReference type="EC" id="2.7.7.65" evidence="2"/>
<dbReference type="Pfam" id="PF00990">
    <property type="entry name" value="GGDEF"/>
    <property type="match status" value="1"/>
</dbReference>
<reference evidence="9 10" key="1">
    <citation type="submission" date="2017-12" db="EMBL/GenBank/DDBJ databases">
        <title>Genomes of bacteria within cyanobacterial aggregates.</title>
        <authorList>
            <person name="Cai H."/>
        </authorList>
    </citation>
    <scope>NUCLEOTIDE SEQUENCE [LARGE SCALE GENOMIC DNA]</scope>
    <source>
        <strain evidence="9 10">TH16</strain>
        <plasmid evidence="9 10">unnamed1</plasmid>
    </source>
</reference>
<keyword evidence="10" id="KW-1185">Reference proteome</keyword>
<evidence type="ECO:0000313" key="9">
    <source>
        <dbReference type="EMBL" id="AUN33576.1"/>
    </source>
</evidence>
<keyword evidence="5 7" id="KW-0472">Membrane</keyword>
<dbReference type="Pfam" id="PF13675">
    <property type="entry name" value="PilJ"/>
    <property type="match status" value="1"/>
</dbReference>
<proteinExistence type="predicted"/>
<evidence type="ECO:0000256" key="4">
    <source>
        <dbReference type="ARBA" id="ARBA00022989"/>
    </source>
</evidence>